<accession>A0A3N0XHP0</accession>
<proteinExistence type="predicted"/>
<name>A0A3N0XHP0_ANAGA</name>
<evidence type="ECO:0000313" key="1">
    <source>
        <dbReference type="EMBL" id="ROI27761.1"/>
    </source>
</evidence>
<sequence length="65" mass="7441">MTYNLKEEEDFYVCTYDIIDDACNRSALIFKWLPSTMATNLSVPLAFVALLHLANEKVGTIFCYI</sequence>
<dbReference type="OrthoDB" id="8906868at2759"/>
<dbReference type="EMBL" id="RJVU01073043">
    <property type="protein sequence ID" value="ROI27761.1"/>
    <property type="molecule type" value="Genomic_DNA"/>
</dbReference>
<protein>
    <submittedName>
        <fullName evidence="1">Uncharacterized protein</fullName>
    </submittedName>
</protein>
<keyword evidence="2" id="KW-1185">Reference proteome</keyword>
<evidence type="ECO:0000313" key="2">
    <source>
        <dbReference type="Proteomes" id="UP000281406"/>
    </source>
</evidence>
<organism evidence="1 2">
    <name type="scientific">Anabarilius grahami</name>
    <name type="common">Kanglang fish</name>
    <name type="synonym">Barilius grahami</name>
    <dbReference type="NCBI Taxonomy" id="495550"/>
    <lineage>
        <taxon>Eukaryota</taxon>
        <taxon>Metazoa</taxon>
        <taxon>Chordata</taxon>
        <taxon>Craniata</taxon>
        <taxon>Vertebrata</taxon>
        <taxon>Euteleostomi</taxon>
        <taxon>Actinopterygii</taxon>
        <taxon>Neopterygii</taxon>
        <taxon>Teleostei</taxon>
        <taxon>Ostariophysi</taxon>
        <taxon>Cypriniformes</taxon>
        <taxon>Xenocyprididae</taxon>
        <taxon>Xenocypridinae</taxon>
        <taxon>Xenocypridinae incertae sedis</taxon>
        <taxon>Anabarilius</taxon>
    </lineage>
</organism>
<dbReference type="Proteomes" id="UP000281406">
    <property type="component" value="Unassembled WGS sequence"/>
</dbReference>
<comment type="caution">
    <text evidence="1">The sequence shown here is derived from an EMBL/GenBank/DDBJ whole genome shotgun (WGS) entry which is preliminary data.</text>
</comment>
<gene>
    <name evidence="1" type="ORF">DPX16_23083</name>
</gene>
<dbReference type="AlphaFoldDB" id="A0A3N0XHP0"/>
<reference evidence="1 2" key="1">
    <citation type="submission" date="2018-10" db="EMBL/GenBank/DDBJ databases">
        <title>Genome assembly for a Yunnan-Guizhou Plateau 3E fish, Anabarilius grahami (Regan), and its evolutionary and genetic applications.</title>
        <authorList>
            <person name="Jiang W."/>
        </authorList>
    </citation>
    <scope>NUCLEOTIDE SEQUENCE [LARGE SCALE GENOMIC DNA]</scope>
    <source>
        <strain evidence="1">AG-KIZ</strain>
        <tissue evidence="1">Muscle</tissue>
    </source>
</reference>